<dbReference type="PANTHER" id="PTHR32308">
    <property type="entry name" value="LYASE BETA SUBUNIT, PUTATIVE (AFU_ORTHOLOGUE AFUA_4G13030)-RELATED"/>
    <property type="match status" value="1"/>
</dbReference>
<dbReference type="GO" id="GO:0003824">
    <property type="term" value="F:catalytic activity"/>
    <property type="evidence" value="ECO:0007669"/>
    <property type="project" value="InterPro"/>
</dbReference>
<evidence type="ECO:0000256" key="2">
    <source>
        <dbReference type="ARBA" id="ARBA00022723"/>
    </source>
</evidence>
<dbReference type="InterPro" id="IPR040442">
    <property type="entry name" value="Pyrv_kinase-like_dom_sf"/>
</dbReference>
<reference evidence="8" key="2">
    <citation type="submission" date="2015-01" db="EMBL/GenBank/DDBJ databases">
        <title>Evolutionary Origins and Diversification of the Mycorrhizal Mutualists.</title>
        <authorList>
            <consortium name="DOE Joint Genome Institute"/>
            <consortium name="Mycorrhizal Genomics Consortium"/>
            <person name="Kohler A."/>
            <person name="Kuo A."/>
            <person name="Nagy L.G."/>
            <person name="Floudas D."/>
            <person name="Copeland A."/>
            <person name="Barry K.W."/>
            <person name="Cichocki N."/>
            <person name="Veneault-Fourrey C."/>
            <person name="LaButti K."/>
            <person name="Lindquist E.A."/>
            <person name="Lipzen A."/>
            <person name="Lundell T."/>
            <person name="Morin E."/>
            <person name="Murat C."/>
            <person name="Riley R."/>
            <person name="Ohm R."/>
            <person name="Sun H."/>
            <person name="Tunlid A."/>
            <person name="Henrissat B."/>
            <person name="Grigoriev I.V."/>
            <person name="Hibbett D.S."/>
            <person name="Martin F."/>
        </authorList>
    </citation>
    <scope>NUCLEOTIDE SEQUENCE [LARGE SCALE GENOMIC DNA]</scope>
    <source>
        <strain evidence="8">Ve08.2h10</strain>
    </source>
</reference>
<name>A0A0D0CEA3_9AGAM</name>
<dbReference type="GO" id="GO:0000287">
    <property type="term" value="F:magnesium ion binding"/>
    <property type="evidence" value="ECO:0007669"/>
    <property type="project" value="TreeGrafter"/>
</dbReference>
<proteinExistence type="predicted"/>
<dbReference type="HOGENOM" id="CLU_044864_1_1_1"/>
<evidence type="ECO:0000313" key="8">
    <source>
        <dbReference type="Proteomes" id="UP000054538"/>
    </source>
</evidence>
<gene>
    <name evidence="7" type="ORF">PAXRUDRAFT_157166</name>
</gene>
<dbReference type="Proteomes" id="UP000054538">
    <property type="component" value="Unassembled WGS sequence"/>
</dbReference>
<dbReference type="OrthoDB" id="1773at2759"/>
<feature type="binding site" evidence="4">
    <location>
        <position position="117"/>
    </location>
    <ligand>
        <name>substrate</name>
    </ligand>
</feature>
<sequence>MLCTGLKPKQPRRSSVLASAASEHDINLLQDTTFTTTRPLSTSASSEPALRRSYLYVPASSGRMLEKSLSFATPPDVVIYDLEDSVPPSACDKKTARERLHQFLCQNLPPPKGVAVRVNDVNTPFFRDDITKILKHPSVGTLVLPKIHSVQDLHEVSRAIRTSNSSHTPLRIIASIESARAVFGLGEIASWKSEFGSEQEGKLAALLVGQNPRALDCADTSVVRTTSRQELLFVRSQIVIAAKAFGLEAIDMVCVNYKDPRYLHEECEDGRRLGFTGKQTIHPNQVDTVNTTFVPSFKEILRAATILHQMNAAHSSQMGAFGLAMEGGGKEMIDAPMLKQAENTIQLARAAGLNIPRVE</sequence>
<reference evidence="7 8" key="1">
    <citation type="submission" date="2014-04" db="EMBL/GenBank/DDBJ databases">
        <authorList>
            <consortium name="DOE Joint Genome Institute"/>
            <person name="Kuo A."/>
            <person name="Kohler A."/>
            <person name="Jargeat P."/>
            <person name="Nagy L.G."/>
            <person name="Floudas D."/>
            <person name="Copeland A."/>
            <person name="Barry K.W."/>
            <person name="Cichocki N."/>
            <person name="Veneault-Fourrey C."/>
            <person name="LaButti K."/>
            <person name="Lindquist E.A."/>
            <person name="Lipzen A."/>
            <person name="Lundell T."/>
            <person name="Morin E."/>
            <person name="Murat C."/>
            <person name="Sun H."/>
            <person name="Tunlid A."/>
            <person name="Henrissat B."/>
            <person name="Grigoriev I.V."/>
            <person name="Hibbett D.S."/>
            <person name="Martin F."/>
            <person name="Nordberg H.P."/>
            <person name="Cantor M.N."/>
            <person name="Hua S.X."/>
        </authorList>
    </citation>
    <scope>NUCLEOTIDE SEQUENCE [LARGE SCALE GENOMIC DNA]</scope>
    <source>
        <strain evidence="7 8">Ve08.2h10</strain>
    </source>
</reference>
<feature type="binding site" evidence="4">
    <location>
        <position position="177"/>
    </location>
    <ligand>
        <name>substrate</name>
    </ligand>
</feature>
<evidence type="ECO:0000256" key="5">
    <source>
        <dbReference type="PIRSR" id="PIRSR015582-2"/>
    </source>
</evidence>
<dbReference type="SUPFAM" id="SSF51621">
    <property type="entry name" value="Phosphoenolpyruvate/pyruvate domain"/>
    <property type="match status" value="1"/>
</dbReference>
<dbReference type="InParanoid" id="A0A0D0CEA3"/>
<dbReference type="PANTHER" id="PTHR32308:SF0">
    <property type="entry name" value="HPCH_HPAI ALDOLASE_CITRATE LYASE DOMAIN-CONTAINING PROTEIN"/>
    <property type="match status" value="1"/>
</dbReference>
<keyword evidence="2 5" id="KW-0479">Metal-binding</keyword>
<dbReference type="EMBL" id="KN825888">
    <property type="protein sequence ID" value="KIK80992.1"/>
    <property type="molecule type" value="Genomic_DNA"/>
</dbReference>
<dbReference type="STRING" id="930991.A0A0D0CEA3"/>
<comment type="cofactor">
    <cofactor evidence="1">
        <name>Mg(2+)</name>
        <dbReference type="ChEBI" id="CHEBI:18420"/>
    </cofactor>
</comment>
<keyword evidence="3 5" id="KW-0460">Magnesium</keyword>
<feature type="binding site" evidence="5">
    <location>
        <position position="177"/>
    </location>
    <ligand>
        <name>Mg(2+)</name>
        <dbReference type="ChEBI" id="CHEBI:18420"/>
    </ligand>
</feature>
<dbReference type="InterPro" id="IPR015813">
    <property type="entry name" value="Pyrv/PenolPyrv_kinase-like_dom"/>
</dbReference>
<accession>A0A0D0CEA3</accession>
<evidence type="ECO:0000259" key="6">
    <source>
        <dbReference type="Pfam" id="PF03328"/>
    </source>
</evidence>
<dbReference type="Pfam" id="PF03328">
    <property type="entry name" value="HpcH_HpaI"/>
    <property type="match status" value="1"/>
</dbReference>
<dbReference type="InterPro" id="IPR011206">
    <property type="entry name" value="Citrate_lyase_beta/mcl1/mcl2"/>
</dbReference>
<dbReference type="GO" id="GO:0006107">
    <property type="term" value="P:oxaloacetate metabolic process"/>
    <property type="evidence" value="ECO:0007669"/>
    <property type="project" value="TreeGrafter"/>
</dbReference>
<dbReference type="InterPro" id="IPR005000">
    <property type="entry name" value="Aldolase/citrate-lyase_domain"/>
</dbReference>
<evidence type="ECO:0000256" key="3">
    <source>
        <dbReference type="ARBA" id="ARBA00022842"/>
    </source>
</evidence>
<evidence type="ECO:0000313" key="7">
    <source>
        <dbReference type="EMBL" id="KIK80992.1"/>
    </source>
</evidence>
<protein>
    <recommendedName>
        <fullName evidence="6">HpcH/HpaI aldolase/citrate lyase domain-containing protein</fullName>
    </recommendedName>
</protein>
<keyword evidence="8" id="KW-1185">Reference proteome</keyword>
<dbReference type="Gene3D" id="3.20.20.60">
    <property type="entry name" value="Phosphoenolpyruvate-binding domains"/>
    <property type="match status" value="1"/>
</dbReference>
<dbReference type="PIRSF" id="PIRSF015582">
    <property type="entry name" value="Cit_lyase_B"/>
    <property type="match status" value="1"/>
</dbReference>
<evidence type="ECO:0000256" key="1">
    <source>
        <dbReference type="ARBA" id="ARBA00001946"/>
    </source>
</evidence>
<organism evidence="7 8">
    <name type="scientific">Paxillus rubicundulus Ve08.2h10</name>
    <dbReference type="NCBI Taxonomy" id="930991"/>
    <lineage>
        <taxon>Eukaryota</taxon>
        <taxon>Fungi</taxon>
        <taxon>Dikarya</taxon>
        <taxon>Basidiomycota</taxon>
        <taxon>Agaricomycotina</taxon>
        <taxon>Agaricomycetes</taxon>
        <taxon>Agaricomycetidae</taxon>
        <taxon>Boletales</taxon>
        <taxon>Paxilineae</taxon>
        <taxon>Paxillaceae</taxon>
        <taxon>Paxillus</taxon>
    </lineage>
</organism>
<dbReference type="AlphaFoldDB" id="A0A0D0CEA3"/>
<evidence type="ECO:0000256" key="4">
    <source>
        <dbReference type="PIRSR" id="PIRSR015582-1"/>
    </source>
</evidence>
<feature type="domain" description="HpcH/HpaI aldolase/citrate lyase" evidence="6">
    <location>
        <begin position="52"/>
        <end position="283"/>
    </location>
</feature>